<evidence type="ECO:0000256" key="1">
    <source>
        <dbReference type="PROSITE-ProRule" id="PRU00169"/>
    </source>
</evidence>
<accession>A0A840RAM4</accession>
<dbReference type="InterPro" id="IPR011006">
    <property type="entry name" value="CheY-like_superfamily"/>
</dbReference>
<keyword evidence="1" id="KW-0597">Phosphoprotein</keyword>
<dbReference type="Gene3D" id="3.40.50.2300">
    <property type="match status" value="1"/>
</dbReference>
<evidence type="ECO:0000259" key="2">
    <source>
        <dbReference type="PROSITE" id="PS50110"/>
    </source>
</evidence>
<dbReference type="AlphaFoldDB" id="A0A840RAM4"/>
<dbReference type="Proteomes" id="UP000543030">
    <property type="component" value="Unassembled WGS sequence"/>
</dbReference>
<dbReference type="GO" id="GO:0003677">
    <property type="term" value="F:DNA binding"/>
    <property type="evidence" value="ECO:0007669"/>
    <property type="project" value="UniProtKB-KW"/>
</dbReference>
<keyword evidence="4" id="KW-1185">Reference proteome</keyword>
<dbReference type="RefSeq" id="WP_184096826.1">
    <property type="nucleotide sequence ID" value="NZ_JACHHN010000001.1"/>
</dbReference>
<sequence length="152" mass="16676">MNVIVTSPNGYPIQSSSSPFRYVFVVDDHPLMQTILTQVISDQDGLKVCGVASDGKEALCKIFRTHPDLIICDLLLPEMDGYALIRCLRIAKITAPVVVFSAMPLEEAKSELGPIPRLYFVSKGATMEDLMAVITQALSESRASRLDRVCSD</sequence>
<reference evidence="3 4" key="1">
    <citation type="submission" date="2020-08" db="EMBL/GenBank/DDBJ databases">
        <title>Genomic Encyclopedia of Type Strains, Phase IV (KMG-IV): sequencing the most valuable type-strain genomes for metagenomic binning, comparative biology and taxonomic classification.</title>
        <authorList>
            <person name="Goeker M."/>
        </authorList>
    </citation>
    <scope>NUCLEOTIDE SEQUENCE [LARGE SCALE GENOMIC DNA]</scope>
    <source>
        <strain evidence="3 4">DSM 18233</strain>
    </source>
</reference>
<keyword evidence="3" id="KW-0238">DNA-binding</keyword>
<proteinExistence type="predicted"/>
<comment type="caution">
    <text evidence="3">The sequence shown here is derived from an EMBL/GenBank/DDBJ whole genome shotgun (WGS) entry which is preliminary data.</text>
</comment>
<dbReference type="Pfam" id="PF00072">
    <property type="entry name" value="Response_reg"/>
    <property type="match status" value="1"/>
</dbReference>
<evidence type="ECO:0000313" key="3">
    <source>
        <dbReference type="EMBL" id="MBB5189588.1"/>
    </source>
</evidence>
<dbReference type="PROSITE" id="PS50110">
    <property type="entry name" value="RESPONSE_REGULATORY"/>
    <property type="match status" value="1"/>
</dbReference>
<dbReference type="PANTHER" id="PTHR43228">
    <property type="entry name" value="TWO-COMPONENT RESPONSE REGULATOR"/>
    <property type="match status" value="1"/>
</dbReference>
<organism evidence="3 4">
    <name type="scientific">Silvimonas terrae</name>
    <dbReference type="NCBI Taxonomy" id="300266"/>
    <lineage>
        <taxon>Bacteria</taxon>
        <taxon>Pseudomonadati</taxon>
        <taxon>Pseudomonadota</taxon>
        <taxon>Betaproteobacteria</taxon>
        <taxon>Neisseriales</taxon>
        <taxon>Chitinibacteraceae</taxon>
        <taxon>Silvimonas</taxon>
    </lineage>
</organism>
<dbReference type="PANTHER" id="PTHR43228:SF1">
    <property type="entry name" value="TWO-COMPONENT RESPONSE REGULATOR ARR22"/>
    <property type="match status" value="1"/>
</dbReference>
<feature type="domain" description="Response regulatory" evidence="2">
    <location>
        <begin position="22"/>
        <end position="138"/>
    </location>
</feature>
<evidence type="ECO:0000313" key="4">
    <source>
        <dbReference type="Proteomes" id="UP000543030"/>
    </source>
</evidence>
<feature type="modified residue" description="4-aspartylphosphate" evidence="1">
    <location>
        <position position="73"/>
    </location>
</feature>
<name>A0A840RAM4_9NEIS</name>
<dbReference type="GO" id="GO:0000160">
    <property type="term" value="P:phosphorelay signal transduction system"/>
    <property type="evidence" value="ECO:0007669"/>
    <property type="project" value="InterPro"/>
</dbReference>
<dbReference type="InterPro" id="IPR052048">
    <property type="entry name" value="ST_Response_Regulator"/>
</dbReference>
<gene>
    <name evidence="3" type="ORF">HNQ50_000298</name>
</gene>
<dbReference type="SMART" id="SM00448">
    <property type="entry name" value="REC"/>
    <property type="match status" value="1"/>
</dbReference>
<dbReference type="InterPro" id="IPR001789">
    <property type="entry name" value="Sig_transdc_resp-reg_receiver"/>
</dbReference>
<protein>
    <submittedName>
        <fullName evidence="3">DNA-binding NarL/FixJ family response regulator</fullName>
    </submittedName>
</protein>
<dbReference type="EMBL" id="JACHHN010000001">
    <property type="protein sequence ID" value="MBB5189588.1"/>
    <property type="molecule type" value="Genomic_DNA"/>
</dbReference>
<dbReference type="SUPFAM" id="SSF52172">
    <property type="entry name" value="CheY-like"/>
    <property type="match status" value="1"/>
</dbReference>